<evidence type="ECO:0008006" key="3">
    <source>
        <dbReference type="Google" id="ProtNLM"/>
    </source>
</evidence>
<dbReference type="PANTHER" id="PTHR35145:SF1">
    <property type="entry name" value="CYTOPLASMIC PROTEIN"/>
    <property type="match status" value="1"/>
</dbReference>
<dbReference type="eggNOG" id="COG2315">
    <property type="taxonomic scope" value="Bacteria"/>
</dbReference>
<dbReference type="STRING" id="153721.MYP_4730"/>
<dbReference type="Pfam" id="PF04237">
    <property type="entry name" value="YjbR"/>
    <property type="match status" value="1"/>
</dbReference>
<evidence type="ECO:0000313" key="2">
    <source>
        <dbReference type="Proteomes" id="UP000030185"/>
    </source>
</evidence>
<dbReference type="PANTHER" id="PTHR35145">
    <property type="entry name" value="CYTOPLASMIC PROTEIN-RELATED"/>
    <property type="match status" value="1"/>
</dbReference>
<dbReference type="EMBL" id="BBLT01000013">
    <property type="protein sequence ID" value="GAL87500.1"/>
    <property type="molecule type" value="Genomic_DNA"/>
</dbReference>
<dbReference type="InterPro" id="IPR058532">
    <property type="entry name" value="YjbR/MT2646/Rv2570-like"/>
</dbReference>
<dbReference type="InterPro" id="IPR038056">
    <property type="entry name" value="YjbR-like_sf"/>
</dbReference>
<dbReference type="SUPFAM" id="SSF142906">
    <property type="entry name" value="YjbR-like"/>
    <property type="match status" value="1"/>
</dbReference>
<name>A0A098LKK7_9BACT</name>
<dbReference type="InterPro" id="IPR007351">
    <property type="entry name" value="YjbR"/>
</dbReference>
<gene>
    <name evidence="1" type="ORF">MYP_4730</name>
</gene>
<dbReference type="Gene3D" id="3.90.1150.30">
    <property type="match status" value="1"/>
</dbReference>
<reference evidence="1 2" key="1">
    <citation type="submission" date="2014-09" db="EMBL/GenBank/DDBJ databases">
        <title>Sporocytophaga myxococcoides PG-01 genome sequencing.</title>
        <authorList>
            <person name="Liu L."/>
            <person name="Gao P.J."/>
            <person name="Chen G.J."/>
            <person name="Wang L.S."/>
        </authorList>
    </citation>
    <scope>NUCLEOTIDE SEQUENCE [LARGE SCALE GENOMIC DNA]</scope>
    <source>
        <strain evidence="1 2">PG-01</strain>
    </source>
</reference>
<dbReference type="RefSeq" id="WP_045469017.1">
    <property type="nucleotide sequence ID" value="NZ_BBLT01000013.1"/>
</dbReference>
<proteinExistence type="predicted"/>
<dbReference type="AlphaFoldDB" id="A0A098LKK7"/>
<dbReference type="OrthoDB" id="9789813at2"/>
<keyword evidence="2" id="KW-1185">Reference proteome</keyword>
<organism evidence="1 2">
    <name type="scientific">Sporocytophaga myxococcoides</name>
    <dbReference type="NCBI Taxonomy" id="153721"/>
    <lineage>
        <taxon>Bacteria</taxon>
        <taxon>Pseudomonadati</taxon>
        <taxon>Bacteroidota</taxon>
        <taxon>Cytophagia</taxon>
        <taxon>Cytophagales</taxon>
        <taxon>Cytophagaceae</taxon>
        <taxon>Sporocytophaga</taxon>
    </lineage>
</organism>
<protein>
    <recommendedName>
        <fullName evidence="3">MmcQ-like protein</fullName>
    </recommendedName>
</protein>
<comment type="caution">
    <text evidence="1">The sequence shown here is derived from an EMBL/GenBank/DDBJ whole genome shotgun (WGS) entry which is preliminary data.</text>
</comment>
<sequence>MNIEDFRSYCLAKKGVTEEFPFGEETMVYKVMGKMFALADVDLFQSVNLKCDPEEAALLRESYPAIQPGYHMNKKHWNTVEMDGSLDDKFIRRLIDTSYDLVVKGLTKTQKELLTKL</sequence>
<accession>A0A098LKK7</accession>
<dbReference type="Proteomes" id="UP000030185">
    <property type="component" value="Unassembled WGS sequence"/>
</dbReference>
<evidence type="ECO:0000313" key="1">
    <source>
        <dbReference type="EMBL" id="GAL87500.1"/>
    </source>
</evidence>